<feature type="compositionally biased region" description="Basic and acidic residues" evidence="2">
    <location>
        <begin position="400"/>
        <end position="414"/>
    </location>
</feature>
<comment type="caution">
    <text evidence="4">The sequence shown here is derived from an EMBL/GenBank/DDBJ whole genome shotgun (WGS) entry which is preliminary data.</text>
</comment>
<evidence type="ECO:0000256" key="1">
    <source>
        <dbReference type="ARBA" id="ARBA00022553"/>
    </source>
</evidence>
<evidence type="ECO:0000256" key="2">
    <source>
        <dbReference type="SAM" id="MobiDB-lite"/>
    </source>
</evidence>
<gene>
    <name evidence="4" type="ORF">ACEZDG_09735</name>
</gene>
<dbReference type="PROSITE" id="PS50006">
    <property type="entry name" value="FHA_DOMAIN"/>
    <property type="match status" value="1"/>
</dbReference>
<feature type="region of interest" description="Disordered" evidence="2">
    <location>
        <begin position="381"/>
        <end position="414"/>
    </location>
</feature>
<protein>
    <submittedName>
        <fullName evidence="4">FHA domain-containing protein</fullName>
    </submittedName>
</protein>
<dbReference type="InterPro" id="IPR000253">
    <property type="entry name" value="FHA_dom"/>
</dbReference>
<sequence length="414" mass="45774">MGTESHLSLDPAAADFAVDMSNVMKTADLCSSRPVDLARFVSLIDGLISHTRDETVQVYAVADASLLRDRRLSDNERATLRNWYQRGLIEVMDVADDRLIELADTTGQAVVSRDNYKEYCRSYPWIAGNSDRFFRPCPGPGGVGVGVEPRVMPTPGEWEISRKEEEGLLLGAGMYDRSGGTGPRRALLSRRWSCPEADCPLFGADRGARGDGGDYQPVPKYRHGVVLCPTHQLRLIDIGPYPRRVQVKARVDGTVRTRFLVAPRQEVAVGRIPGGDGIALAGWVHAGDEGGGSRVSRSHVTLRWDGWKLRACDTSRNGTTIRRVRPAPEEFRLPPGEYRRLRPGDEIVLADGVELIVSGREFIFEEATEAEVPPPDLADRLREEAQQETEFALDSSLFDLPDRPSLPDRPESSG</sequence>
<dbReference type="RefSeq" id="WP_380505566.1">
    <property type="nucleotide sequence ID" value="NZ_JBHEZX010000004.1"/>
</dbReference>
<proteinExistence type="predicted"/>
<accession>A0ABV6V775</accession>
<feature type="domain" description="FHA" evidence="3">
    <location>
        <begin position="267"/>
        <end position="326"/>
    </location>
</feature>
<keyword evidence="1" id="KW-0597">Phosphoprotein</keyword>
<organism evidence="4 5">
    <name type="scientific">Streptacidiphilus alkalitolerans</name>
    <dbReference type="NCBI Taxonomy" id="3342712"/>
    <lineage>
        <taxon>Bacteria</taxon>
        <taxon>Bacillati</taxon>
        <taxon>Actinomycetota</taxon>
        <taxon>Actinomycetes</taxon>
        <taxon>Kitasatosporales</taxon>
        <taxon>Streptomycetaceae</taxon>
        <taxon>Streptacidiphilus</taxon>
    </lineage>
</organism>
<evidence type="ECO:0000313" key="5">
    <source>
        <dbReference type="Proteomes" id="UP001592582"/>
    </source>
</evidence>
<dbReference type="CDD" id="cd00060">
    <property type="entry name" value="FHA"/>
    <property type="match status" value="1"/>
</dbReference>
<evidence type="ECO:0000313" key="4">
    <source>
        <dbReference type="EMBL" id="MFC1409565.1"/>
    </source>
</evidence>
<dbReference type="EMBL" id="JBHEZX010000004">
    <property type="protein sequence ID" value="MFC1409565.1"/>
    <property type="molecule type" value="Genomic_DNA"/>
</dbReference>
<name>A0ABV6V775_9ACTN</name>
<keyword evidence="5" id="KW-1185">Reference proteome</keyword>
<dbReference type="InterPro" id="IPR008984">
    <property type="entry name" value="SMAD_FHA_dom_sf"/>
</dbReference>
<reference evidence="4 5" key="1">
    <citation type="submission" date="2024-09" db="EMBL/GenBank/DDBJ databases">
        <authorList>
            <person name="Lee S.D."/>
        </authorList>
    </citation>
    <scope>NUCLEOTIDE SEQUENCE [LARGE SCALE GENOMIC DNA]</scope>
    <source>
        <strain evidence="4 5">N1-1</strain>
    </source>
</reference>
<dbReference type="Gene3D" id="2.60.200.20">
    <property type="match status" value="1"/>
</dbReference>
<dbReference type="Proteomes" id="UP001592582">
    <property type="component" value="Unassembled WGS sequence"/>
</dbReference>
<dbReference type="SUPFAM" id="SSF49879">
    <property type="entry name" value="SMAD/FHA domain"/>
    <property type="match status" value="1"/>
</dbReference>
<dbReference type="Pfam" id="PF00498">
    <property type="entry name" value="FHA"/>
    <property type="match status" value="1"/>
</dbReference>
<evidence type="ECO:0000259" key="3">
    <source>
        <dbReference type="PROSITE" id="PS50006"/>
    </source>
</evidence>